<sequence length="307" mass="31628">MSLFTMLHLHRAAGSLPGALLVLAAVPTRAQAVCDPPASLTADSIAYYQAVVRWPAAAGTGTYLVSVQPGNQTYTVAATARRIRLSLSPETTYTVRVARHCTNGLTSAAAQVGFTTPGYCGGPNDVQPTQIGATEATIIFGLAPGSVRDYTVELRAVQPGVGAALVRTYTVTSSPLLLTGLTPATLYDVTFFTNCTNGVISGGTGGAGLPFRTLALATAALAPVAGQLEVYPNPTQGSCTVRLPAPAPAGRLHICLLDAAGRMLYLQPLTSGVQQAVVPLPPVAAGLYLLQVRGAGGYVVSRRLALR</sequence>
<dbReference type="AlphaFoldDB" id="A0A428JQY5"/>
<name>A0A428JQY5_9BACT</name>
<evidence type="ECO:0000313" key="4">
    <source>
        <dbReference type="EMBL" id="RSK36013.1"/>
    </source>
</evidence>
<gene>
    <name evidence="4" type="ORF">EI290_03725</name>
</gene>
<reference evidence="4 5" key="1">
    <citation type="submission" date="2018-12" db="EMBL/GenBank/DDBJ databases">
        <authorList>
            <person name="Feng G."/>
            <person name="Zhu H."/>
        </authorList>
    </citation>
    <scope>NUCLEOTIDE SEQUENCE [LARGE SCALE GENOMIC DNA]</scope>
    <source>
        <strain evidence="4 5">9PBR-2</strain>
    </source>
</reference>
<dbReference type="PANTHER" id="PTHR46708">
    <property type="entry name" value="TENASCIN"/>
    <property type="match status" value="1"/>
</dbReference>
<dbReference type="EMBL" id="RWIS01000002">
    <property type="protein sequence ID" value="RSK36013.1"/>
    <property type="molecule type" value="Genomic_DNA"/>
</dbReference>
<dbReference type="PROSITE" id="PS50853">
    <property type="entry name" value="FN3"/>
    <property type="match status" value="1"/>
</dbReference>
<dbReference type="InterPro" id="IPR036116">
    <property type="entry name" value="FN3_sf"/>
</dbReference>
<dbReference type="InterPro" id="IPR003961">
    <property type="entry name" value="FN3_dom"/>
</dbReference>
<evidence type="ECO:0000259" key="3">
    <source>
        <dbReference type="PROSITE" id="PS50853"/>
    </source>
</evidence>
<dbReference type="Proteomes" id="UP000280066">
    <property type="component" value="Unassembled WGS sequence"/>
</dbReference>
<dbReference type="NCBIfam" id="TIGR04183">
    <property type="entry name" value="Por_Secre_tail"/>
    <property type="match status" value="1"/>
</dbReference>
<dbReference type="CDD" id="cd00063">
    <property type="entry name" value="FN3"/>
    <property type="match status" value="1"/>
</dbReference>
<dbReference type="Gene3D" id="2.60.40.10">
    <property type="entry name" value="Immunoglobulins"/>
    <property type="match status" value="1"/>
</dbReference>
<comment type="caution">
    <text evidence="4">The sequence shown here is derived from an EMBL/GenBank/DDBJ whole genome shotgun (WGS) entry which is preliminary data.</text>
</comment>
<dbReference type="InterPro" id="IPR026444">
    <property type="entry name" value="Secre_tail"/>
</dbReference>
<proteinExistence type="predicted"/>
<dbReference type="InterPro" id="IPR013783">
    <property type="entry name" value="Ig-like_fold"/>
</dbReference>
<evidence type="ECO:0000256" key="2">
    <source>
        <dbReference type="SAM" id="SignalP"/>
    </source>
</evidence>
<organism evidence="4 5">
    <name type="scientific">Hymenobacter metallilatus</name>
    <dbReference type="NCBI Taxonomy" id="2493666"/>
    <lineage>
        <taxon>Bacteria</taxon>
        <taxon>Pseudomonadati</taxon>
        <taxon>Bacteroidota</taxon>
        <taxon>Cytophagia</taxon>
        <taxon>Cytophagales</taxon>
        <taxon>Hymenobacteraceae</taxon>
        <taxon>Hymenobacter</taxon>
    </lineage>
</organism>
<keyword evidence="2" id="KW-0732">Signal</keyword>
<evidence type="ECO:0000256" key="1">
    <source>
        <dbReference type="ARBA" id="ARBA00022737"/>
    </source>
</evidence>
<keyword evidence="5" id="KW-1185">Reference proteome</keyword>
<dbReference type="SUPFAM" id="SSF49265">
    <property type="entry name" value="Fibronectin type III"/>
    <property type="match status" value="1"/>
</dbReference>
<feature type="domain" description="Fibronectin type-III" evidence="3">
    <location>
        <begin position="122"/>
        <end position="216"/>
    </location>
</feature>
<feature type="chain" id="PRO_5019375308" evidence="2">
    <location>
        <begin position="25"/>
        <end position="307"/>
    </location>
</feature>
<feature type="signal peptide" evidence="2">
    <location>
        <begin position="1"/>
        <end position="24"/>
    </location>
</feature>
<protein>
    <submittedName>
        <fullName evidence="4">T9SS C-terminal target domain-containing protein</fullName>
    </submittedName>
</protein>
<keyword evidence="1" id="KW-0677">Repeat</keyword>
<accession>A0A428JQY5</accession>
<dbReference type="InterPro" id="IPR050991">
    <property type="entry name" value="ECM_Regulatory_Proteins"/>
</dbReference>
<evidence type="ECO:0000313" key="5">
    <source>
        <dbReference type="Proteomes" id="UP000280066"/>
    </source>
</evidence>
<dbReference type="OrthoDB" id="9811934at2"/>
<dbReference type="PANTHER" id="PTHR46708:SF2">
    <property type="entry name" value="FIBRONECTIN TYPE-III DOMAIN-CONTAINING PROTEIN"/>
    <property type="match status" value="1"/>
</dbReference>